<evidence type="ECO:0000256" key="1">
    <source>
        <dbReference type="ARBA" id="ARBA00004651"/>
    </source>
</evidence>
<evidence type="ECO:0000256" key="4">
    <source>
        <dbReference type="ARBA" id="ARBA00022989"/>
    </source>
</evidence>
<evidence type="ECO:0000313" key="8">
    <source>
        <dbReference type="EMBL" id="MCS5714192.1"/>
    </source>
</evidence>
<dbReference type="Proteomes" id="UP001165580">
    <property type="component" value="Unassembled WGS sequence"/>
</dbReference>
<gene>
    <name evidence="8" type="ORF">NVV95_06455</name>
</gene>
<dbReference type="Pfam" id="PF02687">
    <property type="entry name" value="FtsX"/>
    <property type="match status" value="1"/>
</dbReference>
<feature type="transmembrane region" description="Helical" evidence="6">
    <location>
        <begin position="244"/>
        <end position="270"/>
    </location>
</feature>
<feature type="transmembrane region" description="Helical" evidence="6">
    <location>
        <begin position="290"/>
        <end position="313"/>
    </location>
</feature>
<keyword evidence="2" id="KW-1003">Cell membrane</keyword>
<protein>
    <recommendedName>
        <fullName evidence="7">ABC3 transporter permease C-terminal domain-containing protein</fullName>
    </recommendedName>
</protein>
<name>A0ABT2GDB7_9MICO</name>
<keyword evidence="9" id="KW-1185">Reference proteome</keyword>
<dbReference type="InterPro" id="IPR003838">
    <property type="entry name" value="ABC3_permease_C"/>
</dbReference>
<evidence type="ECO:0000313" key="9">
    <source>
        <dbReference type="Proteomes" id="UP001165580"/>
    </source>
</evidence>
<reference evidence="8" key="1">
    <citation type="submission" date="2022-08" db="EMBL/GenBank/DDBJ databases">
        <authorList>
            <person name="Deng Y."/>
            <person name="Han X.-F."/>
            <person name="Zhang Y.-Q."/>
        </authorList>
    </citation>
    <scope>NUCLEOTIDE SEQUENCE</scope>
    <source>
        <strain evidence="8">CPCC 205716</strain>
    </source>
</reference>
<dbReference type="EMBL" id="JANTEZ010000002">
    <property type="protein sequence ID" value="MCS5714192.1"/>
    <property type="molecule type" value="Genomic_DNA"/>
</dbReference>
<feature type="transmembrane region" description="Helical" evidence="6">
    <location>
        <begin position="325"/>
        <end position="349"/>
    </location>
</feature>
<comment type="caution">
    <text evidence="8">The sequence shown here is derived from an EMBL/GenBank/DDBJ whole genome shotgun (WGS) entry which is preliminary data.</text>
</comment>
<feature type="transmembrane region" description="Helical" evidence="6">
    <location>
        <begin position="375"/>
        <end position="400"/>
    </location>
</feature>
<dbReference type="RefSeq" id="WP_259485718.1">
    <property type="nucleotide sequence ID" value="NZ_JANTEZ010000002.1"/>
</dbReference>
<sequence length="449" mass="45578">MIGRLVLGDLRRSLGWWVGGVLVAVVAAFALTIPATLIDTAIPVTGVRSLALLAIAGTVIAFTVTSVVIVMTSTTRAIVRARSDSFALWQIAGVLPRQVAEINIVEILVVGMVGGVLGGSVGAAFSPLLVDLALGSLPDLGSPAAHLGLVGSSIAVVGVIALVGLSGIPAALSASRVPPLQQLSGQESVLRTVNTRGVTGNEKRIPWARVVLTVALALLAFQLLGGLPRSVDTGGSGALLIGPVLVTITTLLGWRALGWVSGAWSGVVIYRWSPSFYVARAAVARTPQGAAAITPFFVAIGLPSTLLAGNAVASSATGDPATAPLGGIALILGGPVLLGAAGGGAALLLRSFRRRYESSVLHGIGAPRATTILQVAWEVVIVVVTAALVAAAVTILTVMSEFAVLTPSHPLTVVYLDARPLLTVTGLCSLVAALFSAPAVARNGRRSHR</sequence>
<organism evidence="8 9">
    <name type="scientific">Herbiconiux gentiana</name>
    <dbReference type="NCBI Taxonomy" id="2970912"/>
    <lineage>
        <taxon>Bacteria</taxon>
        <taxon>Bacillati</taxon>
        <taxon>Actinomycetota</taxon>
        <taxon>Actinomycetes</taxon>
        <taxon>Micrococcales</taxon>
        <taxon>Microbacteriaceae</taxon>
        <taxon>Herbiconiux</taxon>
    </lineage>
</organism>
<keyword evidence="4 6" id="KW-1133">Transmembrane helix</keyword>
<accession>A0ABT2GDB7</accession>
<keyword evidence="5 6" id="KW-0472">Membrane</keyword>
<evidence type="ECO:0000256" key="2">
    <source>
        <dbReference type="ARBA" id="ARBA00022475"/>
    </source>
</evidence>
<keyword evidence="3 6" id="KW-0812">Transmembrane</keyword>
<proteinExistence type="predicted"/>
<evidence type="ECO:0000256" key="5">
    <source>
        <dbReference type="ARBA" id="ARBA00023136"/>
    </source>
</evidence>
<feature type="transmembrane region" description="Helical" evidence="6">
    <location>
        <begin position="149"/>
        <end position="172"/>
    </location>
</feature>
<feature type="domain" description="ABC3 transporter permease C-terminal" evidence="7">
    <location>
        <begin position="58"/>
        <end position="179"/>
    </location>
</feature>
<evidence type="ECO:0000259" key="7">
    <source>
        <dbReference type="Pfam" id="PF02687"/>
    </source>
</evidence>
<feature type="transmembrane region" description="Helical" evidence="6">
    <location>
        <begin position="206"/>
        <end position="224"/>
    </location>
</feature>
<feature type="transmembrane region" description="Helical" evidence="6">
    <location>
        <begin position="107"/>
        <end position="129"/>
    </location>
</feature>
<feature type="transmembrane region" description="Helical" evidence="6">
    <location>
        <begin position="14"/>
        <end position="38"/>
    </location>
</feature>
<evidence type="ECO:0000256" key="6">
    <source>
        <dbReference type="SAM" id="Phobius"/>
    </source>
</evidence>
<feature type="transmembrane region" description="Helical" evidence="6">
    <location>
        <begin position="420"/>
        <end position="441"/>
    </location>
</feature>
<evidence type="ECO:0000256" key="3">
    <source>
        <dbReference type="ARBA" id="ARBA00022692"/>
    </source>
</evidence>
<comment type="subcellular location">
    <subcellularLocation>
        <location evidence="1">Cell membrane</location>
        <topology evidence="1">Multi-pass membrane protein</topology>
    </subcellularLocation>
</comment>
<feature type="transmembrane region" description="Helical" evidence="6">
    <location>
        <begin position="50"/>
        <end position="72"/>
    </location>
</feature>